<dbReference type="Pfam" id="PF01966">
    <property type="entry name" value="HD"/>
    <property type="match status" value="1"/>
</dbReference>
<name>A0A1H9Q7B7_9STRE</name>
<protein>
    <recommendedName>
        <fullName evidence="1">HD domain-containing protein</fullName>
    </recommendedName>
</protein>
<dbReference type="EMBL" id="FOGM01000005">
    <property type="protein sequence ID" value="SER56318.1"/>
    <property type="molecule type" value="Genomic_DNA"/>
</dbReference>
<dbReference type="SUPFAM" id="SSF109604">
    <property type="entry name" value="HD-domain/PDEase-like"/>
    <property type="match status" value="1"/>
</dbReference>
<dbReference type="Gene3D" id="1.20.58.1910">
    <property type="match status" value="1"/>
</dbReference>
<gene>
    <name evidence="2" type="ORF">SAMN04487840_10562</name>
</gene>
<dbReference type="Gene3D" id="1.10.472.50">
    <property type="entry name" value="HD-domain/PDEase-like"/>
    <property type="match status" value="1"/>
</dbReference>
<dbReference type="AlphaFoldDB" id="A0A1H9Q7B7"/>
<organism evidence="2 3">
    <name type="scientific">Streptococcus gallolyticus</name>
    <dbReference type="NCBI Taxonomy" id="315405"/>
    <lineage>
        <taxon>Bacteria</taxon>
        <taxon>Bacillati</taxon>
        <taxon>Bacillota</taxon>
        <taxon>Bacilli</taxon>
        <taxon>Lactobacillales</taxon>
        <taxon>Streptococcaceae</taxon>
        <taxon>Streptococcus</taxon>
    </lineage>
</organism>
<dbReference type="InterPro" id="IPR003607">
    <property type="entry name" value="HD/PDEase_dom"/>
</dbReference>
<feature type="domain" description="HD" evidence="1">
    <location>
        <begin position="35"/>
        <end position="136"/>
    </location>
</feature>
<dbReference type="SMART" id="SM00471">
    <property type="entry name" value="HDc"/>
    <property type="match status" value="1"/>
</dbReference>
<evidence type="ECO:0000313" key="3">
    <source>
        <dbReference type="Proteomes" id="UP000182712"/>
    </source>
</evidence>
<proteinExistence type="predicted"/>
<evidence type="ECO:0000259" key="1">
    <source>
        <dbReference type="PROSITE" id="PS51831"/>
    </source>
</evidence>
<dbReference type="PANTHER" id="PTHR33594:SF1">
    <property type="entry name" value="HD_PDEASE DOMAIN-CONTAINING PROTEIN"/>
    <property type="match status" value="1"/>
</dbReference>
<accession>A0A1H9Q7B7</accession>
<dbReference type="PANTHER" id="PTHR33594">
    <property type="entry name" value="SUPERFAMILY HYDROLASE, PUTATIVE (AFU_ORTHOLOGUE AFUA_1G03035)-RELATED"/>
    <property type="match status" value="1"/>
</dbReference>
<dbReference type="CDD" id="cd00077">
    <property type="entry name" value="HDc"/>
    <property type="match status" value="1"/>
</dbReference>
<reference evidence="2 3" key="1">
    <citation type="submission" date="2016-10" db="EMBL/GenBank/DDBJ databases">
        <authorList>
            <person name="de Groot N.N."/>
        </authorList>
    </citation>
    <scope>NUCLEOTIDE SEQUENCE [LARGE SCALE GENOMIC DNA]</scope>
    <source>
        <strain evidence="2 3">VTM2R47</strain>
    </source>
</reference>
<dbReference type="Proteomes" id="UP000182712">
    <property type="component" value="Unassembled WGS sequence"/>
</dbReference>
<evidence type="ECO:0000313" key="2">
    <source>
        <dbReference type="EMBL" id="SER56318.1"/>
    </source>
</evidence>
<dbReference type="PROSITE" id="PS51831">
    <property type="entry name" value="HD"/>
    <property type="match status" value="1"/>
</dbReference>
<dbReference type="InterPro" id="IPR006674">
    <property type="entry name" value="HD_domain"/>
</dbReference>
<sequence length="224" mass="25512">MLLCYNQSMIDKNNMLQNAEKFVYDKLHTDTSGHDWWHVVRVRNTACELAEKEGADQFICELAALLHDMADDKLNANPEQALTDLKAWLMQQELSEEAIDHIIQIITTMSFKGSGQSVPPTLEGKIVQDADRLDAIGAIGIARCMAYSGSKGRPIHDPSKVARDNPSLEDYRNGQDTAIMHFYEKLLKLKELMNTAYARKIAEHRHKVLEDFLTEFYAEWDGKL</sequence>